<feature type="transmembrane region" description="Helical" evidence="10">
    <location>
        <begin position="390"/>
        <end position="412"/>
    </location>
</feature>
<evidence type="ECO:0000256" key="6">
    <source>
        <dbReference type="ARBA" id="ARBA00022989"/>
    </source>
</evidence>
<dbReference type="InterPro" id="IPR003593">
    <property type="entry name" value="AAA+_ATPase"/>
</dbReference>
<dbReference type="SUPFAM" id="SSF52540">
    <property type="entry name" value="P-loop containing nucleoside triphosphate hydrolases"/>
    <property type="match status" value="1"/>
</dbReference>
<dbReference type="STRING" id="3750.A0A498I1W1"/>
<evidence type="ECO:0000259" key="11">
    <source>
        <dbReference type="PROSITE" id="PS50893"/>
    </source>
</evidence>
<sequence>MADTSHGPASFWTQANALLRKNLTFQKRNIKQNIRLVSFPILLCLLLVLIQYLVNNELDKPENRCGCSCVDTNGDGKCEKVCGLEYSTLTQGPSCPVPDPPQWPPLLQVPAPDYRAVMSDVIPHKDLPNVACKRSGSCPVTVLFTGTNQSLGEVLAGSMFRSSSTLNSSDLDYLARSALGSESTPDYSNFLDPAFISGLPLYSVQSQCSQNSTFSVPINILSIKIQQEVRCVQGLHLWRDSSSEINSELYKGYEKSNSERKINEILSAYDFSNSNGNNFNVSIWYNSTFKNDMGRGAIALMRLPRSVNLASNAYLQFVQGFGTEMLFEFVKEMPKPETKLRLDFSSLLGTLFFTWVILQLFPVVLTSLVYERQQKLRIMMKMHGLGDGPYWMISYTYFLTVSSIYMLCFVIFGSGIDVKTATGGWIIVLELYPGFSLYRGLYEFAQYSFNGNYMGTDGMRWGDLSDSKNGMTEVLIIMVVEWFVVLLFAYYVDQAVSSGTGKGTFFCFQRFRKKKLPSLRMRSLQRQGSKVSIEMEKPDVCQEREKVEKLLLDSDTTHSVICDNLKKVYPGRDGNPEKFAVRGLSLALSRGECFGMLGPNGAGKTSFISMMIGLTKSTSGTAYVQGLDIRTQMDEIYTSMGVCPQHDLLWETLTGREHVLFYGRLKNLKGSVLTQAVEESLKSVNLFHGGVADKQAGKYSGGMKRRLSVAISLIGDPKVVYMDEPSTGLDPASRNNLWTAVKRAKQDRAIILTTHSMEEAEVLCDRLGIFVDGSLQCIGNPKELKARYGGSYVFTMTTSSNHEQEVENLVLRLSPSANRIYHLSGTQKFELPKHEVRITDVFEAVENAKSRFTVFAWGLADTTLEDVFIKVESNEFRVPIVSHCFVPEQSWAVHTFAVTKSVYFSSSMAKIYLFLCFLLLPLVFDRSEANENVGIYELKKGDFSVKLTNYGATVLSVILPDKNGKLDDIVLGFESLNEYANDSVYFGAIVGRVANRIGGAQFELNGVQYKLVANDGNNTLHGGLKGFSDVVWTVKSHKEDSHITFTYDSLDGEQGFPGDLSVSVTYMIIDTNKLAIRMEAKAHNKATPVNLAHHTYWNLRGQNSGDILSHTIQLLGSKVTPVNDQLIPTGEIAPVKGTPYDFLEPQEIGSKISGLPDGYDINYVLDPSSPNHLRKAAVLHDSVSGRKLELWTNKPGLQFYTSNMLDNVHGKGGFVYRKHAAVCLETQGFPDAVNHPNFPSQIVKPRENYLHVMLYRFTAA</sequence>
<dbReference type="PANTHER" id="PTHR19229:SF154">
    <property type="entry name" value="ABC TRANSPORTER A FAMILY MEMBER 3-RELATED"/>
    <property type="match status" value="1"/>
</dbReference>
<dbReference type="FunFam" id="3.40.50.300:FF:000633">
    <property type="entry name" value="ABC transporter A family member 7"/>
    <property type="match status" value="1"/>
</dbReference>
<dbReference type="GO" id="GO:0005319">
    <property type="term" value="F:lipid transporter activity"/>
    <property type="evidence" value="ECO:0007669"/>
    <property type="project" value="TreeGrafter"/>
</dbReference>
<evidence type="ECO:0000256" key="10">
    <source>
        <dbReference type="SAM" id="Phobius"/>
    </source>
</evidence>
<keyword evidence="3 10" id="KW-0812">Transmembrane</keyword>
<dbReference type="GO" id="GO:0016887">
    <property type="term" value="F:ATP hydrolysis activity"/>
    <property type="evidence" value="ECO:0007669"/>
    <property type="project" value="InterPro"/>
</dbReference>
<dbReference type="GO" id="GO:0005975">
    <property type="term" value="P:carbohydrate metabolic process"/>
    <property type="evidence" value="ECO:0007669"/>
    <property type="project" value="InterPro"/>
</dbReference>
<dbReference type="GO" id="GO:0005524">
    <property type="term" value="F:ATP binding"/>
    <property type="evidence" value="ECO:0007669"/>
    <property type="project" value="UniProtKB-KW"/>
</dbReference>
<keyword evidence="13" id="KW-1185">Reference proteome</keyword>
<dbReference type="InterPro" id="IPR014718">
    <property type="entry name" value="GH-type_carb-bd"/>
</dbReference>
<dbReference type="EMBL" id="RDQH01000340">
    <property type="protein sequence ID" value="RXH77546.1"/>
    <property type="molecule type" value="Genomic_DNA"/>
</dbReference>
<comment type="subcellular location">
    <subcellularLocation>
        <location evidence="1">Membrane</location>
    </subcellularLocation>
</comment>
<evidence type="ECO:0000313" key="13">
    <source>
        <dbReference type="Proteomes" id="UP000290289"/>
    </source>
</evidence>
<dbReference type="GO" id="GO:0016020">
    <property type="term" value="C:membrane"/>
    <property type="evidence" value="ECO:0007669"/>
    <property type="project" value="UniProtKB-SubCell"/>
</dbReference>
<dbReference type="Gene3D" id="3.40.50.300">
    <property type="entry name" value="P-loop containing nucleotide triphosphate hydrolases"/>
    <property type="match status" value="1"/>
</dbReference>
<gene>
    <name evidence="12" type="ORF">DVH24_023820</name>
</gene>
<keyword evidence="7 10" id="KW-0472">Membrane</keyword>
<name>A0A498I1W1_MALDO</name>
<accession>A0A498I1W1</accession>
<keyword evidence="6 10" id="KW-1133">Transmembrane helix</keyword>
<feature type="domain" description="ABC transporter" evidence="11">
    <location>
        <begin position="560"/>
        <end position="797"/>
    </location>
</feature>
<dbReference type="GO" id="GO:0030246">
    <property type="term" value="F:carbohydrate binding"/>
    <property type="evidence" value="ECO:0007669"/>
    <property type="project" value="InterPro"/>
</dbReference>
<dbReference type="FunFam" id="2.70.98.10:FF:000008">
    <property type="entry name" value="Aldose 1-epimerase"/>
    <property type="match status" value="1"/>
</dbReference>
<proteinExistence type="inferred from homology"/>
<dbReference type="NCBIfam" id="NF008277">
    <property type="entry name" value="PRK11055.1"/>
    <property type="match status" value="1"/>
</dbReference>
<feature type="transmembrane region" description="Helical" evidence="10">
    <location>
        <begin position="347"/>
        <end position="370"/>
    </location>
</feature>
<dbReference type="Pfam" id="PF24526">
    <property type="entry name" value="ABCA12_C"/>
    <property type="match status" value="1"/>
</dbReference>
<dbReference type="InterPro" id="IPR011013">
    <property type="entry name" value="Gal_mutarotase_sf_dom"/>
</dbReference>
<evidence type="ECO:0000256" key="3">
    <source>
        <dbReference type="ARBA" id="ARBA00022692"/>
    </source>
</evidence>
<evidence type="ECO:0000256" key="1">
    <source>
        <dbReference type="ARBA" id="ARBA00004370"/>
    </source>
</evidence>
<dbReference type="Pfam" id="PF00005">
    <property type="entry name" value="ABC_tran"/>
    <property type="match status" value="1"/>
</dbReference>
<dbReference type="Pfam" id="PF01263">
    <property type="entry name" value="Aldose_epim"/>
    <property type="match status" value="1"/>
</dbReference>
<evidence type="ECO:0000313" key="12">
    <source>
        <dbReference type="EMBL" id="RXH77546.1"/>
    </source>
</evidence>
<evidence type="ECO:0000256" key="7">
    <source>
        <dbReference type="ARBA" id="ARBA00023136"/>
    </source>
</evidence>
<dbReference type="CDD" id="cd03263">
    <property type="entry name" value="ABC_subfamily_A"/>
    <property type="match status" value="1"/>
</dbReference>
<evidence type="ECO:0000256" key="5">
    <source>
        <dbReference type="ARBA" id="ARBA00022840"/>
    </source>
</evidence>
<evidence type="ECO:0000256" key="9">
    <source>
        <dbReference type="ARBA" id="ARBA00023277"/>
    </source>
</evidence>
<keyword evidence="8" id="KW-0413">Isomerase</keyword>
<dbReference type="Proteomes" id="UP000290289">
    <property type="component" value="Chromosome 14"/>
</dbReference>
<comment type="caution">
    <text evidence="12">The sequence shown here is derived from an EMBL/GenBank/DDBJ whole genome shotgun (WGS) entry which is preliminary data.</text>
</comment>
<dbReference type="SMART" id="SM00382">
    <property type="entry name" value="AAA"/>
    <property type="match status" value="1"/>
</dbReference>
<dbReference type="PANTHER" id="PTHR19229">
    <property type="entry name" value="ATP-BINDING CASSETTE TRANSPORTER SUBFAMILY A ABCA"/>
    <property type="match status" value="1"/>
</dbReference>
<dbReference type="InterPro" id="IPR008183">
    <property type="entry name" value="Aldose_1/G6P_1-epimerase"/>
</dbReference>
<comment type="similarity">
    <text evidence="2">Belongs to the ABC transporter superfamily. ABCA family. CPR flippase (TC 3.A.1.211) subfamily.</text>
</comment>
<keyword evidence="4" id="KW-0547">Nucleotide-binding</keyword>
<protein>
    <recommendedName>
        <fullName evidence="11">ABC transporter domain-containing protein</fullName>
    </recommendedName>
</protein>
<dbReference type="InterPro" id="IPR003439">
    <property type="entry name" value="ABC_transporter-like_ATP-bd"/>
</dbReference>
<dbReference type="InterPro" id="IPR017871">
    <property type="entry name" value="ABC_transporter-like_CS"/>
</dbReference>
<organism evidence="12 13">
    <name type="scientific">Malus domestica</name>
    <name type="common">Apple</name>
    <name type="synonym">Pyrus malus</name>
    <dbReference type="NCBI Taxonomy" id="3750"/>
    <lineage>
        <taxon>Eukaryota</taxon>
        <taxon>Viridiplantae</taxon>
        <taxon>Streptophyta</taxon>
        <taxon>Embryophyta</taxon>
        <taxon>Tracheophyta</taxon>
        <taxon>Spermatophyta</taxon>
        <taxon>Magnoliopsida</taxon>
        <taxon>eudicotyledons</taxon>
        <taxon>Gunneridae</taxon>
        <taxon>Pentapetalae</taxon>
        <taxon>rosids</taxon>
        <taxon>fabids</taxon>
        <taxon>Rosales</taxon>
        <taxon>Rosaceae</taxon>
        <taxon>Amygdaloideae</taxon>
        <taxon>Maleae</taxon>
        <taxon>Malus</taxon>
    </lineage>
</organism>
<dbReference type="SUPFAM" id="SSF74650">
    <property type="entry name" value="Galactose mutarotase-like"/>
    <property type="match status" value="1"/>
</dbReference>
<dbReference type="GO" id="GO:0016853">
    <property type="term" value="F:isomerase activity"/>
    <property type="evidence" value="ECO:0007669"/>
    <property type="project" value="UniProtKB-KW"/>
</dbReference>
<dbReference type="Gene3D" id="2.70.98.10">
    <property type="match status" value="1"/>
</dbReference>
<evidence type="ECO:0000256" key="2">
    <source>
        <dbReference type="ARBA" id="ARBA00008526"/>
    </source>
</evidence>
<keyword evidence="9" id="KW-0119">Carbohydrate metabolism</keyword>
<feature type="transmembrane region" description="Helical" evidence="10">
    <location>
        <begin position="474"/>
        <end position="492"/>
    </location>
</feature>
<dbReference type="GO" id="GO:0140359">
    <property type="term" value="F:ABC-type transporter activity"/>
    <property type="evidence" value="ECO:0007669"/>
    <property type="project" value="InterPro"/>
</dbReference>
<keyword evidence="5" id="KW-0067">ATP-binding</keyword>
<reference evidence="12 13" key="1">
    <citation type="submission" date="2018-10" db="EMBL/GenBank/DDBJ databases">
        <title>A high-quality apple genome assembly.</title>
        <authorList>
            <person name="Hu J."/>
        </authorList>
    </citation>
    <scope>NUCLEOTIDE SEQUENCE [LARGE SCALE GENOMIC DNA]</scope>
    <source>
        <strain evidence="13">cv. HFTH1</strain>
        <tissue evidence="12">Young leaf</tissue>
    </source>
</reference>
<dbReference type="InterPro" id="IPR026082">
    <property type="entry name" value="ABCA"/>
</dbReference>
<dbReference type="CDD" id="cd09019">
    <property type="entry name" value="galactose_mutarotase_like"/>
    <property type="match status" value="1"/>
</dbReference>
<dbReference type="PROSITE" id="PS00211">
    <property type="entry name" value="ABC_TRANSPORTER_1"/>
    <property type="match status" value="1"/>
</dbReference>
<dbReference type="AlphaFoldDB" id="A0A498I1W1"/>
<dbReference type="PROSITE" id="PS50893">
    <property type="entry name" value="ABC_TRANSPORTER_2"/>
    <property type="match status" value="1"/>
</dbReference>
<evidence type="ECO:0000256" key="4">
    <source>
        <dbReference type="ARBA" id="ARBA00022741"/>
    </source>
</evidence>
<evidence type="ECO:0000256" key="8">
    <source>
        <dbReference type="ARBA" id="ARBA00023235"/>
    </source>
</evidence>
<dbReference type="InterPro" id="IPR047215">
    <property type="entry name" value="Galactose_mutarotase-like"/>
</dbReference>
<dbReference type="InterPro" id="IPR027417">
    <property type="entry name" value="P-loop_NTPase"/>
</dbReference>
<feature type="transmembrane region" description="Helical" evidence="10">
    <location>
        <begin position="36"/>
        <end position="54"/>
    </location>
</feature>